<dbReference type="InterPro" id="IPR051885">
    <property type="entry name" value="CC_CF"/>
</dbReference>
<evidence type="ECO:0000256" key="2">
    <source>
        <dbReference type="ARBA" id="ARBA00023054"/>
    </source>
</evidence>
<evidence type="ECO:0000313" key="8">
    <source>
        <dbReference type="Proteomes" id="UP000824540"/>
    </source>
</evidence>
<feature type="compositionally biased region" description="Acidic residues" evidence="5">
    <location>
        <begin position="96"/>
        <end position="114"/>
    </location>
</feature>
<keyword evidence="3" id="KW-0966">Cell projection</keyword>
<sequence>MESNETEPKTLLQDESSPAAEASSTEVGTIENPEEASDKETADDSSNVNTDGINENAGRSAENTGTAEEGEVGENSATEITGSAAGESNVAPKEEIADDDAGTAVEETTDECAESETVLAVNDGTAASVVEERADPPSSETFEELGEEGSLSPKAVSDEVQPKLEENKEGEEDLSKEDPGGSEGLVAAENERRELCIDYEKYETELLQLQNERERLNLINCQLQMKLVEYFRKKTGEDTRAESEVAALDHEQRFLGCMASMEELKKELRQSSVLHERQIEEAQVQMQEKVDQADKEWRAFIGMKRDVAVAALSQRIGRQAAAAEVEQLQANEQRKESELIQVRLENIKLRNMVQRMEALLTTSADLSGGLNLIDFEQLKIENQTYEEKIEERNEELVKLRRKVGRSVQMLTHVTAKLHLLQVENQAQKDQRAEVDTVVNSKRDVLTRTKQVRDGIRADNLQLRQRCGLLGNETLLRDFEDKRVQTKRSCISQAGRERVSFPVRKELELPFRMTLFLFR</sequence>
<feature type="region of interest" description="Disordered" evidence="5">
    <location>
        <begin position="1"/>
        <end position="186"/>
    </location>
</feature>
<reference evidence="7" key="1">
    <citation type="thesis" date="2021" institute="BYU ScholarsArchive" country="Provo, UT, USA">
        <title>Applications of and Algorithms for Genome Assembly and Genomic Analyses with an Emphasis on Marine Teleosts.</title>
        <authorList>
            <person name="Pickett B.D."/>
        </authorList>
    </citation>
    <scope>NUCLEOTIDE SEQUENCE</scope>
    <source>
        <strain evidence="7">HI-2016</strain>
    </source>
</reference>
<accession>A0A8T2NZN0</accession>
<evidence type="ECO:0000313" key="7">
    <source>
        <dbReference type="EMBL" id="KAG9345539.1"/>
    </source>
</evidence>
<dbReference type="OrthoDB" id="10254794at2759"/>
<protein>
    <recommendedName>
        <fullName evidence="6">CCDC113/CCDC96 coiled-coil domain-containing protein</fullName>
    </recommendedName>
</protein>
<dbReference type="PANTHER" id="PTHR15654">
    <property type="entry name" value="COILED-COIL DOMAIN-CONTAINING PROTEIN 113-RELATED"/>
    <property type="match status" value="1"/>
</dbReference>
<feature type="compositionally biased region" description="Basic and acidic residues" evidence="5">
    <location>
        <begin position="156"/>
        <end position="167"/>
    </location>
</feature>
<evidence type="ECO:0000256" key="5">
    <source>
        <dbReference type="SAM" id="MobiDB-lite"/>
    </source>
</evidence>
<feature type="coiled-coil region" evidence="4">
    <location>
        <begin position="261"/>
        <end position="345"/>
    </location>
</feature>
<dbReference type="GO" id="GO:0060271">
    <property type="term" value="P:cilium assembly"/>
    <property type="evidence" value="ECO:0007669"/>
    <property type="project" value="TreeGrafter"/>
</dbReference>
<dbReference type="EMBL" id="JAFBMS010000017">
    <property type="protein sequence ID" value="KAG9345539.1"/>
    <property type="molecule type" value="Genomic_DNA"/>
</dbReference>
<dbReference type="Proteomes" id="UP000824540">
    <property type="component" value="Unassembled WGS sequence"/>
</dbReference>
<comment type="subcellular location">
    <subcellularLocation>
        <location evidence="1">Cell projection</location>
        <location evidence="1">Cilium</location>
    </subcellularLocation>
</comment>
<gene>
    <name evidence="7" type="ORF">JZ751_008683</name>
</gene>
<dbReference type="Pfam" id="PF13870">
    <property type="entry name" value="CCDC113_CCDC96_CC"/>
    <property type="match status" value="1"/>
</dbReference>
<feature type="compositionally biased region" description="Low complexity" evidence="5">
    <location>
        <begin position="15"/>
        <end position="26"/>
    </location>
</feature>
<comment type="caution">
    <text evidence="7">The sequence shown here is derived from an EMBL/GenBank/DDBJ whole genome shotgun (WGS) entry which is preliminary data.</text>
</comment>
<evidence type="ECO:0000256" key="4">
    <source>
        <dbReference type="SAM" id="Coils"/>
    </source>
</evidence>
<dbReference type="PANTHER" id="PTHR15654:SF1">
    <property type="entry name" value="COILED-COIL DOMAIN-CONTAINING PROTEIN 96"/>
    <property type="match status" value="1"/>
</dbReference>
<feature type="domain" description="CCDC113/CCDC96 coiled-coil" evidence="6">
    <location>
        <begin position="333"/>
        <end position="483"/>
    </location>
</feature>
<name>A0A8T2NZN0_9TELE</name>
<keyword evidence="2 4" id="KW-0175">Coiled coil</keyword>
<dbReference type="GO" id="GO:0005930">
    <property type="term" value="C:axoneme"/>
    <property type="evidence" value="ECO:0007669"/>
    <property type="project" value="TreeGrafter"/>
</dbReference>
<proteinExistence type="predicted"/>
<dbReference type="InterPro" id="IPR025254">
    <property type="entry name" value="CCDC113/CCDC96_CC"/>
</dbReference>
<evidence type="ECO:0000259" key="6">
    <source>
        <dbReference type="Pfam" id="PF13870"/>
    </source>
</evidence>
<keyword evidence="8" id="KW-1185">Reference proteome</keyword>
<dbReference type="GO" id="GO:0036064">
    <property type="term" value="C:ciliary basal body"/>
    <property type="evidence" value="ECO:0007669"/>
    <property type="project" value="TreeGrafter"/>
</dbReference>
<feature type="coiled-coil region" evidence="4">
    <location>
        <begin position="375"/>
        <end position="402"/>
    </location>
</feature>
<dbReference type="AlphaFoldDB" id="A0A8T2NZN0"/>
<feature type="compositionally biased region" description="Polar residues" evidence="5">
    <location>
        <begin position="44"/>
        <end position="53"/>
    </location>
</feature>
<organism evidence="7 8">
    <name type="scientific">Albula glossodonta</name>
    <name type="common">roundjaw bonefish</name>
    <dbReference type="NCBI Taxonomy" id="121402"/>
    <lineage>
        <taxon>Eukaryota</taxon>
        <taxon>Metazoa</taxon>
        <taxon>Chordata</taxon>
        <taxon>Craniata</taxon>
        <taxon>Vertebrata</taxon>
        <taxon>Euteleostomi</taxon>
        <taxon>Actinopterygii</taxon>
        <taxon>Neopterygii</taxon>
        <taxon>Teleostei</taxon>
        <taxon>Albuliformes</taxon>
        <taxon>Albulidae</taxon>
        <taxon>Albula</taxon>
    </lineage>
</organism>
<evidence type="ECO:0000256" key="1">
    <source>
        <dbReference type="ARBA" id="ARBA00004138"/>
    </source>
</evidence>
<evidence type="ECO:0000256" key="3">
    <source>
        <dbReference type="ARBA" id="ARBA00023273"/>
    </source>
</evidence>